<dbReference type="EMBL" id="JAINDJ010000002">
    <property type="protein sequence ID" value="KAG9457698.1"/>
    <property type="molecule type" value="Genomic_DNA"/>
</dbReference>
<name>A0AAV7FDQ1_ARIFI</name>
<proteinExistence type="predicted"/>
<reference evidence="2 3" key="1">
    <citation type="submission" date="2021-07" db="EMBL/GenBank/DDBJ databases">
        <title>The Aristolochia fimbriata genome: insights into angiosperm evolution, floral development and chemical biosynthesis.</title>
        <authorList>
            <person name="Jiao Y."/>
        </authorList>
    </citation>
    <scope>NUCLEOTIDE SEQUENCE [LARGE SCALE GENOMIC DNA]</scope>
    <source>
        <strain evidence="2">IBCAS-2021</strain>
        <tissue evidence="2">Leaf</tissue>
    </source>
</reference>
<organism evidence="2 3">
    <name type="scientific">Aristolochia fimbriata</name>
    <name type="common">White veined hardy Dutchman's pipe vine</name>
    <dbReference type="NCBI Taxonomy" id="158543"/>
    <lineage>
        <taxon>Eukaryota</taxon>
        <taxon>Viridiplantae</taxon>
        <taxon>Streptophyta</taxon>
        <taxon>Embryophyta</taxon>
        <taxon>Tracheophyta</taxon>
        <taxon>Spermatophyta</taxon>
        <taxon>Magnoliopsida</taxon>
        <taxon>Magnoliidae</taxon>
        <taxon>Piperales</taxon>
        <taxon>Aristolochiaceae</taxon>
        <taxon>Aristolochia</taxon>
    </lineage>
</organism>
<keyword evidence="3" id="KW-1185">Reference proteome</keyword>
<evidence type="ECO:0000313" key="2">
    <source>
        <dbReference type="EMBL" id="KAG9457698.1"/>
    </source>
</evidence>
<dbReference type="AlphaFoldDB" id="A0AAV7FDQ1"/>
<evidence type="ECO:0000313" key="3">
    <source>
        <dbReference type="Proteomes" id="UP000825729"/>
    </source>
</evidence>
<comment type="caution">
    <text evidence="2">The sequence shown here is derived from an EMBL/GenBank/DDBJ whole genome shotgun (WGS) entry which is preliminary data.</text>
</comment>
<evidence type="ECO:0000256" key="1">
    <source>
        <dbReference type="SAM" id="MobiDB-lite"/>
    </source>
</evidence>
<gene>
    <name evidence="2" type="ORF">H6P81_002206</name>
</gene>
<feature type="region of interest" description="Disordered" evidence="1">
    <location>
        <begin position="16"/>
        <end position="68"/>
    </location>
</feature>
<sequence length="68" mass="7316">MEKRRTTIVIGPIHVDRGQKASKNRAPLSALNDASASGSKKKKVRVEAQPASLPLSPTFLPPISEIEP</sequence>
<protein>
    <submittedName>
        <fullName evidence="2">Uncharacterized protein</fullName>
    </submittedName>
</protein>
<accession>A0AAV7FDQ1</accession>
<dbReference type="Proteomes" id="UP000825729">
    <property type="component" value="Unassembled WGS sequence"/>
</dbReference>